<evidence type="ECO:0000256" key="1">
    <source>
        <dbReference type="ARBA" id="ARBA00022448"/>
    </source>
</evidence>
<keyword evidence="4" id="KW-0129">CBS domain</keyword>
<proteinExistence type="predicted"/>
<name>A0A0T6AUR0_9SCAR</name>
<feature type="compositionally biased region" description="Basic and acidic residues" evidence="5">
    <location>
        <begin position="99"/>
        <end position="117"/>
    </location>
</feature>
<evidence type="ECO:0000256" key="2">
    <source>
        <dbReference type="ARBA" id="ARBA00023065"/>
    </source>
</evidence>
<dbReference type="Proteomes" id="UP000051574">
    <property type="component" value="Unassembled WGS sequence"/>
</dbReference>
<feature type="domain" description="CBS" evidence="6">
    <location>
        <begin position="25"/>
        <end position="85"/>
    </location>
</feature>
<dbReference type="Gene3D" id="3.10.580.10">
    <property type="entry name" value="CBS-domain"/>
    <property type="match status" value="1"/>
</dbReference>
<dbReference type="InterPro" id="IPR050970">
    <property type="entry name" value="Cl_channel_volt-gated"/>
</dbReference>
<sequence length="124" mass="14822">KKLPYLPDLLPTSSGMYSVCVEDLMVRDVKYIFRTMTYQELYKVLKDNKNLHSFPIVDNPDSMVLLGSIQRMHLIQLIDKQIGKETRLQVFAERRREALKQREEEEKRQAEQRERRPSRFQVVP</sequence>
<dbReference type="PANTHER" id="PTHR45720">
    <property type="entry name" value="CHLORIDE CHANNEL PROTEIN 2"/>
    <property type="match status" value="1"/>
</dbReference>
<dbReference type="EMBL" id="LJIG01022776">
    <property type="protein sequence ID" value="KRT78774.1"/>
    <property type="molecule type" value="Genomic_DNA"/>
</dbReference>
<gene>
    <name evidence="7" type="ORF">AMK59_7173</name>
</gene>
<evidence type="ECO:0000259" key="6">
    <source>
        <dbReference type="PROSITE" id="PS51371"/>
    </source>
</evidence>
<dbReference type="Pfam" id="PF00571">
    <property type="entry name" value="CBS"/>
    <property type="match status" value="1"/>
</dbReference>
<keyword evidence="3" id="KW-0868">Chloride</keyword>
<reference evidence="7 8" key="1">
    <citation type="submission" date="2015-09" db="EMBL/GenBank/DDBJ databases">
        <title>Draft genome of the scarab beetle Oryctes borbonicus.</title>
        <authorList>
            <person name="Meyer J.M."/>
            <person name="Markov G.V."/>
            <person name="Baskaran P."/>
            <person name="Herrmann M."/>
            <person name="Sommer R.J."/>
            <person name="Roedelsperger C."/>
        </authorList>
    </citation>
    <scope>NUCLEOTIDE SEQUENCE [LARGE SCALE GENOMIC DNA]</scope>
    <source>
        <strain evidence="7">OB123</strain>
        <tissue evidence="7">Whole animal</tissue>
    </source>
</reference>
<evidence type="ECO:0000313" key="8">
    <source>
        <dbReference type="Proteomes" id="UP000051574"/>
    </source>
</evidence>
<dbReference type="GO" id="GO:0005247">
    <property type="term" value="F:voltage-gated chloride channel activity"/>
    <property type="evidence" value="ECO:0007669"/>
    <property type="project" value="TreeGrafter"/>
</dbReference>
<dbReference type="GO" id="GO:0005886">
    <property type="term" value="C:plasma membrane"/>
    <property type="evidence" value="ECO:0007669"/>
    <property type="project" value="TreeGrafter"/>
</dbReference>
<feature type="region of interest" description="Disordered" evidence="5">
    <location>
        <begin position="99"/>
        <end position="124"/>
    </location>
</feature>
<dbReference type="PANTHER" id="PTHR45720:SF10">
    <property type="entry name" value="CHLORIDE CHANNEL PROTEIN 2"/>
    <property type="match status" value="1"/>
</dbReference>
<dbReference type="InterPro" id="IPR000644">
    <property type="entry name" value="CBS_dom"/>
</dbReference>
<keyword evidence="2" id="KW-0406">Ion transport</keyword>
<dbReference type="AlphaFoldDB" id="A0A0T6AUR0"/>
<keyword evidence="1" id="KW-0813">Transport</keyword>
<organism evidence="7 8">
    <name type="scientific">Oryctes borbonicus</name>
    <dbReference type="NCBI Taxonomy" id="1629725"/>
    <lineage>
        <taxon>Eukaryota</taxon>
        <taxon>Metazoa</taxon>
        <taxon>Ecdysozoa</taxon>
        <taxon>Arthropoda</taxon>
        <taxon>Hexapoda</taxon>
        <taxon>Insecta</taxon>
        <taxon>Pterygota</taxon>
        <taxon>Neoptera</taxon>
        <taxon>Endopterygota</taxon>
        <taxon>Coleoptera</taxon>
        <taxon>Polyphaga</taxon>
        <taxon>Scarabaeiformia</taxon>
        <taxon>Scarabaeidae</taxon>
        <taxon>Dynastinae</taxon>
        <taxon>Oryctes</taxon>
    </lineage>
</organism>
<keyword evidence="8" id="KW-1185">Reference proteome</keyword>
<evidence type="ECO:0000256" key="4">
    <source>
        <dbReference type="PROSITE-ProRule" id="PRU00703"/>
    </source>
</evidence>
<evidence type="ECO:0000313" key="7">
    <source>
        <dbReference type="EMBL" id="KRT78774.1"/>
    </source>
</evidence>
<dbReference type="OrthoDB" id="4564at2759"/>
<evidence type="ECO:0000256" key="5">
    <source>
        <dbReference type="SAM" id="MobiDB-lite"/>
    </source>
</evidence>
<accession>A0A0T6AUR0</accession>
<dbReference type="SUPFAM" id="SSF54631">
    <property type="entry name" value="CBS-domain pair"/>
    <property type="match status" value="1"/>
</dbReference>
<dbReference type="InterPro" id="IPR046342">
    <property type="entry name" value="CBS_dom_sf"/>
</dbReference>
<feature type="non-terminal residue" evidence="7">
    <location>
        <position position="124"/>
    </location>
</feature>
<protein>
    <recommendedName>
        <fullName evidence="6">CBS domain-containing protein</fullName>
    </recommendedName>
</protein>
<comment type="caution">
    <text evidence="7">The sequence shown here is derived from an EMBL/GenBank/DDBJ whole genome shotgun (WGS) entry which is preliminary data.</text>
</comment>
<feature type="non-terminal residue" evidence="7">
    <location>
        <position position="1"/>
    </location>
</feature>
<dbReference type="PROSITE" id="PS51371">
    <property type="entry name" value="CBS"/>
    <property type="match status" value="1"/>
</dbReference>
<evidence type="ECO:0000256" key="3">
    <source>
        <dbReference type="ARBA" id="ARBA00023214"/>
    </source>
</evidence>